<evidence type="ECO:0000313" key="3">
    <source>
        <dbReference type="Proteomes" id="UP000471753"/>
    </source>
</evidence>
<dbReference type="Pfam" id="PF16957">
    <property type="entry name" value="Mal_decarbox_Al"/>
    <property type="match status" value="1"/>
</dbReference>
<protein>
    <submittedName>
        <fullName evidence="2">Malonate decarboxylase subunit alpha</fullName>
    </submittedName>
</protein>
<dbReference type="EMBL" id="WUFT01000098">
    <property type="protein sequence ID" value="NEJ74999.1"/>
    <property type="molecule type" value="Genomic_DNA"/>
</dbReference>
<evidence type="ECO:0000313" key="2">
    <source>
        <dbReference type="EMBL" id="NEJ74999.1"/>
    </source>
</evidence>
<evidence type="ECO:0000256" key="1">
    <source>
        <dbReference type="SAM" id="MobiDB-lite"/>
    </source>
</evidence>
<dbReference type="RefSeq" id="WP_204330523.1">
    <property type="nucleotide sequence ID" value="NZ_WUFT01000098.1"/>
</dbReference>
<dbReference type="GO" id="GO:0016740">
    <property type="term" value="F:transferase activity"/>
    <property type="evidence" value="ECO:0007669"/>
    <property type="project" value="InterPro"/>
</dbReference>
<dbReference type="AlphaFoldDB" id="A0A7K3UPC7"/>
<sequence>MNQRIESARLELAQSTGAQPGSNAVRSWTTKRDEKRRRLAAIAPWLEDGILPAHRIIDALETLIRPGDRVALEGDNQKQADFLSRSFAKVDPQKVHDVHLL</sequence>
<feature type="region of interest" description="Disordered" evidence="1">
    <location>
        <begin position="1"/>
        <end position="30"/>
    </location>
</feature>
<reference evidence="2 3" key="1">
    <citation type="submission" date="2019-12" db="EMBL/GenBank/DDBJ databases">
        <title>Rhizobium genotypes associated with high levels of biological nitrogen fixation by grain legumes in a temperate-maritime cropping system.</title>
        <authorList>
            <person name="Maluk M."/>
            <person name="Francesc Ferrando Molina F."/>
            <person name="Lopez Del Egido L."/>
            <person name="Lafos M."/>
            <person name="Langarica-Fuentes A."/>
            <person name="Gebre Yohannes G."/>
            <person name="Young M.W."/>
            <person name="Martin P."/>
            <person name="Gantlett R."/>
            <person name="Kenicer G."/>
            <person name="Hawes C."/>
            <person name="Begg G.S."/>
            <person name="Quilliam R.S."/>
            <person name="Squire G.R."/>
            <person name="Poole P.S."/>
            <person name="Young P.W."/>
            <person name="Iannetta P.M."/>
            <person name="James E.K."/>
        </authorList>
    </citation>
    <scope>NUCLEOTIDE SEQUENCE [LARGE SCALE GENOMIC DNA]</scope>
    <source>
        <strain evidence="2 3">JHI366</strain>
    </source>
</reference>
<organism evidence="2 3">
    <name type="scientific">Rhizobium phaseoli</name>
    <dbReference type="NCBI Taxonomy" id="396"/>
    <lineage>
        <taxon>Bacteria</taxon>
        <taxon>Pseudomonadati</taxon>
        <taxon>Pseudomonadota</taxon>
        <taxon>Alphaproteobacteria</taxon>
        <taxon>Hyphomicrobiales</taxon>
        <taxon>Rhizobiaceae</taxon>
        <taxon>Rhizobium/Agrobacterium group</taxon>
        <taxon>Rhizobium</taxon>
    </lineage>
</organism>
<feature type="non-terminal residue" evidence="2">
    <location>
        <position position="101"/>
    </location>
</feature>
<proteinExistence type="predicted"/>
<dbReference type="Proteomes" id="UP000471753">
    <property type="component" value="Unassembled WGS sequence"/>
</dbReference>
<feature type="compositionally biased region" description="Polar residues" evidence="1">
    <location>
        <begin position="13"/>
        <end position="28"/>
    </location>
</feature>
<comment type="caution">
    <text evidence="2">The sequence shown here is derived from an EMBL/GenBank/DDBJ whole genome shotgun (WGS) entry which is preliminary data.</text>
</comment>
<gene>
    <name evidence="2" type="ORF">GR197_31565</name>
</gene>
<accession>A0A7K3UPC7</accession>
<dbReference type="InterPro" id="IPR005777">
    <property type="entry name" value="MadA"/>
</dbReference>
<name>A0A7K3UPC7_9HYPH</name>